<dbReference type="AlphaFoldDB" id="A0A0F4L0V4"/>
<dbReference type="Proteomes" id="UP000033648">
    <property type="component" value="Unassembled WGS sequence"/>
</dbReference>
<evidence type="ECO:0000313" key="1">
    <source>
        <dbReference type="EMBL" id="KJY52487.1"/>
    </source>
</evidence>
<evidence type="ECO:0000313" key="2">
    <source>
        <dbReference type="Proteomes" id="UP000033648"/>
    </source>
</evidence>
<comment type="caution">
    <text evidence="1">The sequence shown here is derived from an EMBL/GenBank/DDBJ whole genome shotgun (WGS) entry which is preliminary data.</text>
</comment>
<sequence>MDSVILDVLVKSKDYTCEQIDRCSNGGFVGLAAVDYSGYGSLVTFSSFDGRKLGEQS</sequence>
<protein>
    <submittedName>
        <fullName evidence="1">Beta-1,4-xylosidase</fullName>
    </submittedName>
</protein>
<gene>
    <name evidence="1" type="ORF">JF69_01780</name>
</gene>
<accession>A0A0F4L0V4</accession>
<organism evidence="1 2">
    <name type="scientific">Bifidobacterium asteroides</name>
    <dbReference type="NCBI Taxonomy" id="1684"/>
    <lineage>
        <taxon>Bacteria</taxon>
        <taxon>Bacillati</taxon>
        <taxon>Actinomycetota</taxon>
        <taxon>Actinomycetes</taxon>
        <taxon>Bifidobacteriales</taxon>
        <taxon>Bifidobacteriaceae</taxon>
        <taxon>Bifidobacterium</taxon>
    </lineage>
</organism>
<name>A0A0F4L0V4_9BIFI</name>
<proteinExistence type="predicted"/>
<dbReference type="EMBL" id="JWME01000004">
    <property type="protein sequence ID" value="KJY52487.1"/>
    <property type="molecule type" value="Genomic_DNA"/>
</dbReference>
<dbReference type="PATRIC" id="fig|1684.4.peg.193"/>
<reference evidence="1 2" key="1">
    <citation type="submission" date="2014-12" db="EMBL/GenBank/DDBJ databases">
        <title>Comparative genomics of the lactic acid bacteria isolated from the honey bee gut.</title>
        <authorList>
            <person name="Ellegaard K.M."/>
            <person name="Tamarit D."/>
            <person name="Javelind E."/>
            <person name="Olofsson T."/>
            <person name="Andersson S.G."/>
            <person name="Vasquez A."/>
        </authorList>
    </citation>
    <scope>NUCLEOTIDE SEQUENCE [LARGE SCALE GENOMIC DNA]</scope>
    <source>
        <strain evidence="1 2">Bin2</strain>
    </source>
</reference>